<comment type="caution">
    <text evidence="1">The sequence shown here is derived from an EMBL/GenBank/DDBJ whole genome shotgun (WGS) entry which is preliminary data.</text>
</comment>
<dbReference type="AlphaFoldDB" id="A0A0F3GSL2"/>
<organism evidence="1 2">
    <name type="scientific">Candidatus Magnetobacterium bavaricum</name>
    <dbReference type="NCBI Taxonomy" id="29290"/>
    <lineage>
        <taxon>Bacteria</taxon>
        <taxon>Pseudomonadati</taxon>
        <taxon>Nitrospirota</taxon>
        <taxon>Thermodesulfovibrionia</taxon>
        <taxon>Thermodesulfovibrionales</taxon>
        <taxon>Candidatus Magnetobacteriaceae</taxon>
        <taxon>Candidatus Magnetobacterium</taxon>
    </lineage>
</organism>
<protein>
    <submittedName>
        <fullName evidence="1">Uncharacterized protein</fullName>
    </submittedName>
</protein>
<name>A0A0F3GSL2_9BACT</name>
<dbReference type="EMBL" id="LACI01001212">
    <property type="protein sequence ID" value="KJU84980.1"/>
    <property type="molecule type" value="Genomic_DNA"/>
</dbReference>
<dbReference type="Proteomes" id="UP000033423">
    <property type="component" value="Unassembled WGS sequence"/>
</dbReference>
<evidence type="ECO:0000313" key="2">
    <source>
        <dbReference type="Proteomes" id="UP000033423"/>
    </source>
</evidence>
<gene>
    <name evidence="1" type="ORF">MBAV_002826</name>
</gene>
<accession>A0A0F3GSL2</accession>
<keyword evidence="2" id="KW-1185">Reference proteome</keyword>
<proteinExistence type="predicted"/>
<sequence>MTLLMTLIVEFAYSVYVGTNLLYNYRDGQRLSLEASSGVEMAVKYLRDYLKTV</sequence>
<feature type="non-terminal residue" evidence="1">
    <location>
        <position position="53"/>
    </location>
</feature>
<evidence type="ECO:0000313" key="1">
    <source>
        <dbReference type="EMBL" id="KJU84980.1"/>
    </source>
</evidence>
<reference evidence="1 2" key="1">
    <citation type="submission" date="2015-02" db="EMBL/GenBank/DDBJ databases">
        <title>Single-cell genomics of uncultivated deep-branching MTB reveals a conserved set of magnetosome genes.</title>
        <authorList>
            <person name="Kolinko S."/>
            <person name="Richter M."/>
            <person name="Glockner F.O."/>
            <person name="Brachmann A."/>
            <person name="Schuler D."/>
        </authorList>
    </citation>
    <scope>NUCLEOTIDE SEQUENCE [LARGE SCALE GENOMIC DNA]</scope>
    <source>
        <strain evidence="1">TM-1</strain>
    </source>
</reference>